<evidence type="ECO:0000256" key="6">
    <source>
        <dbReference type="SAM" id="Phobius"/>
    </source>
</evidence>
<dbReference type="InterPro" id="IPR029021">
    <property type="entry name" value="Prot-tyrosine_phosphatase-like"/>
</dbReference>
<dbReference type="Proteomes" id="UP000023152">
    <property type="component" value="Unassembled WGS sequence"/>
</dbReference>
<accession>X6MBE9</accession>
<dbReference type="PANTHER" id="PTHR10159">
    <property type="entry name" value="DUAL SPECIFICITY PROTEIN PHOSPHATASE"/>
    <property type="match status" value="1"/>
</dbReference>
<dbReference type="GO" id="GO:0004725">
    <property type="term" value="F:protein tyrosine phosphatase activity"/>
    <property type="evidence" value="ECO:0007669"/>
    <property type="project" value="UniProtKB-EC"/>
</dbReference>
<dbReference type="OrthoDB" id="426001at2759"/>
<sequence length="444" mass="49755">MGNIFSRGSRSSRGAPVSQEKKAAETNTGTESLQVKAESMQEVLPRIYMGPSSVAQNLEVLEKHGITHVLAIGWDLKAHFPDKFKIFLIPFFAQAFEFMDSCLSDPSSSSSSSKEEKSASNATNNQSANNRLFVHCHKGLSRSASIIIAYEMRKRQRSFESVYNDIRKTRSFIMPNIGFQVQLQTFHQCNYSLDAATYANLDIYQNISDILPTMLNVIISCQQKFASNKGVFFLKKIIYVYFKKKKKGKEVDDQELFEITMYFHQVDMLHRSGSLKNEKDVITLRDAVKRLRSIQVDYIGIDASIKRFDNLFRLDSNGNPLPPPERSKKQSGQLQVKTLSATTTTTTAVAPKVDEKEEKTVATSSTATAATTTTTATTTTMMTTATITDHLTTAVASTNTTEQQVSTKRKQSNSDPSKPEILGFFFFFFCNFCVYVCVTLCILI</sequence>
<keyword evidence="6" id="KW-0472">Membrane</keyword>
<reference evidence="9 10" key="1">
    <citation type="journal article" date="2013" name="Curr. Biol.">
        <title>The Genome of the Foraminiferan Reticulomyxa filosa.</title>
        <authorList>
            <person name="Glockner G."/>
            <person name="Hulsmann N."/>
            <person name="Schleicher M."/>
            <person name="Noegel A.A."/>
            <person name="Eichinger L."/>
            <person name="Gallinger C."/>
            <person name="Pawlowski J."/>
            <person name="Sierra R."/>
            <person name="Euteneuer U."/>
            <person name="Pillet L."/>
            <person name="Moustafa A."/>
            <person name="Platzer M."/>
            <person name="Groth M."/>
            <person name="Szafranski K."/>
            <person name="Schliwa M."/>
        </authorList>
    </citation>
    <scope>NUCLEOTIDE SEQUENCE [LARGE SCALE GENOMIC DNA]</scope>
</reference>
<dbReference type="SUPFAM" id="SSF52799">
    <property type="entry name" value="(Phosphotyrosine protein) phosphatases II"/>
    <property type="match status" value="1"/>
</dbReference>
<name>X6MBE9_RETFI</name>
<feature type="region of interest" description="Disordered" evidence="5">
    <location>
        <begin position="316"/>
        <end position="335"/>
    </location>
</feature>
<dbReference type="PROSITE" id="PS00383">
    <property type="entry name" value="TYR_PHOSPHATASE_1"/>
    <property type="match status" value="1"/>
</dbReference>
<dbReference type="GO" id="GO:0043409">
    <property type="term" value="P:negative regulation of MAPK cascade"/>
    <property type="evidence" value="ECO:0007669"/>
    <property type="project" value="TreeGrafter"/>
</dbReference>
<evidence type="ECO:0000259" key="7">
    <source>
        <dbReference type="PROSITE" id="PS50054"/>
    </source>
</evidence>
<comment type="caution">
    <text evidence="9">The sequence shown here is derived from an EMBL/GenBank/DDBJ whole genome shotgun (WGS) entry which is preliminary data.</text>
</comment>
<feature type="domain" description="Tyrosine-protein phosphatase" evidence="7">
    <location>
        <begin position="39"/>
        <end position="192"/>
    </location>
</feature>
<dbReference type="Pfam" id="PF00782">
    <property type="entry name" value="DSPc"/>
    <property type="match status" value="1"/>
</dbReference>
<keyword evidence="6" id="KW-0812">Transmembrane</keyword>
<feature type="compositionally biased region" description="Polar residues" evidence="5">
    <location>
        <begin position="1"/>
        <end position="12"/>
    </location>
</feature>
<evidence type="ECO:0000256" key="4">
    <source>
        <dbReference type="ARBA" id="ARBA00022912"/>
    </source>
</evidence>
<feature type="region of interest" description="Disordered" evidence="5">
    <location>
        <begin position="1"/>
        <end position="31"/>
    </location>
</feature>
<evidence type="ECO:0000313" key="9">
    <source>
        <dbReference type="EMBL" id="ETO11333.1"/>
    </source>
</evidence>
<dbReference type="PROSITE" id="PS50054">
    <property type="entry name" value="TYR_PHOSPHATASE_DUAL"/>
    <property type="match status" value="1"/>
</dbReference>
<keyword evidence="3" id="KW-0378">Hydrolase</keyword>
<proteinExistence type="inferred from homology"/>
<evidence type="ECO:0000256" key="3">
    <source>
        <dbReference type="ARBA" id="ARBA00022801"/>
    </source>
</evidence>
<comment type="similarity">
    <text evidence="1">Belongs to the protein-tyrosine phosphatase family. Non-receptor class dual specificity subfamily.</text>
</comment>
<dbReference type="CDD" id="cd14498">
    <property type="entry name" value="DSP"/>
    <property type="match status" value="1"/>
</dbReference>
<keyword evidence="4" id="KW-0904">Protein phosphatase</keyword>
<keyword evidence="6" id="KW-1133">Transmembrane helix</keyword>
<dbReference type="SMART" id="SM00195">
    <property type="entry name" value="DSPc"/>
    <property type="match status" value="1"/>
</dbReference>
<dbReference type="EMBL" id="ASPP01022566">
    <property type="protein sequence ID" value="ETO11333.1"/>
    <property type="molecule type" value="Genomic_DNA"/>
</dbReference>
<evidence type="ECO:0000256" key="1">
    <source>
        <dbReference type="ARBA" id="ARBA00008601"/>
    </source>
</evidence>
<keyword evidence="10" id="KW-1185">Reference proteome</keyword>
<evidence type="ECO:0000256" key="5">
    <source>
        <dbReference type="SAM" id="MobiDB-lite"/>
    </source>
</evidence>
<dbReference type="GO" id="GO:0005737">
    <property type="term" value="C:cytoplasm"/>
    <property type="evidence" value="ECO:0007669"/>
    <property type="project" value="TreeGrafter"/>
</dbReference>
<evidence type="ECO:0000259" key="8">
    <source>
        <dbReference type="PROSITE" id="PS50056"/>
    </source>
</evidence>
<protein>
    <recommendedName>
        <fullName evidence="2">protein-tyrosine-phosphatase</fullName>
        <ecNumber evidence="2">3.1.3.48</ecNumber>
    </recommendedName>
</protein>
<dbReference type="InterPro" id="IPR000387">
    <property type="entry name" value="Tyr_Pase_dom"/>
</dbReference>
<dbReference type="EC" id="3.1.3.48" evidence="2"/>
<feature type="transmembrane region" description="Helical" evidence="6">
    <location>
        <begin position="421"/>
        <end position="443"/>
    </location>
</feature>
<organism evidence="9 10">
    <name type="scientific">Reticulomyxa filosa</name>
    <dbReference type="NCBI Taxonomy" id="46433"/>
    <lineage>
        <taxon>Eukaryota</taxon>
        <taxon>Sar</taxon>
        <taxon>Rhizaria</taxon>
        <taxon>Retaria</taxon>
        <taxon>Foraminifera</taxon>
        <taxon>Monothalamids</taxon>
        <taxon>Reticulomyxidae</taxon>
        <taxon>Reticulomyxa</taxon>
    </lineage>
</organism>
<dbReference type="PANTHER" id="PTHR10159:SF519">
    <property type="entry name" value="DUAL SPECIFICITY PROTEIN PHOSPHATASE MPK3"/>
    <property type="match status" value="1"/>
</dbReference>
<evidence type="ECO:0000313" key="10">
    <source>
        <dbReference type="Proteomes" id="UP000023152"/>
    </source>
</evidence>
<dbReference type="AlphaFoldDB" id="X6MBE9"/>
<evidence type="ECO:0000256" key="2">
    <source>
        <dbReference type="ARBA" id="ARBA00013064"/>
    </source>
</evidence>
<gene>
    <name evidence="9" type="ORF">RFI_26043</name>
</gene>
<feature type="domain" description="Tyrosine specific protein phosphatases" evidence="8">
    <location>
        <begin position="117"/>
        <end position="174"/>
    </location>
</feature>
<dbReference type="InterPro" id="IPR016130">
    <property type="entry name" value="Tyr_Pase_AS"/>
</dbReference>
<dbReference type="Gene3D" id="3.90.190.10">
    <property type="entry name" value="Protein tyrosine phosphatase superfamily"/>
    <property type="match status" value="1"/>
</dbReference>
<dbReference type="InterPro" id="IPR000340">
    <property type="entry name" value="Dual-sp_phosphatase_cat-dom"/>
</dbReference>
<dbReference type="InterPro" id="IPR020422">
    <property type="entry name" value="TYR_PHOSPHATASE_DUAL_dom"/>
</dbReference>
<dbReference type="PROSITE" id="PS50056">
    <property type="entry name" value="TYR_PHOSPHATASE_2"/>
    <property type="match status" value="1"/>
</dbReference>